<dbReference type="PROSITE" id="PS00972">
    <property type="entry name" value="USP_1"/>
    <property type="match status" value="1"/>
</dbReference>
<dbReference type="EMBL" id="KB445552">
    <property type="protein sequence ID" value="EMC99150.1"/>
    <property type="molecule type" value="Genomic_DNA"/>
</dbReference>
<dbReference type="InterPro" id="IPR021905">
    <property type="entry name" value="DUF3517"/>
</dbReference>
<reference evidence="3 4" key="1">
    <citation type="journal article" date="2012" name="PLoS Pathog.">
        <title>Diverse lifestyles and strategies of plant pathogenesis encoded in the genomes of eighteen Dothideomycetes fungi.</title>
        <authorList>
            <person name="Ohm R.A."/>
            <person name="Feau N."/>
            <person name="Henrissat B."/>
            <person name="Schoch C.L."/>
            <person name="Horwitz B.A."/>
            <person name="Barry K.W."/>
            <person name="Condon B.J."/>
            <person name="Copeland A.C."/>
            <person name="Dhillon B."/>
            <person name="Glaser F."/>
            <person name="Hesse C.N."/>
            <person name="Kosti I."/>
            <person name="LaButti K."/>
            <person name="Lindquist E.A."/>
            <person name="Lucas S."/>
            <person name="Salamov A.A."/>
            <person name="Bradshaw R.E."/>
            <person name="Ciuffetti L."/>
            <person name="Hamelin R.C."/>
            <person name="Kema G.H.J."/>
            <person name="Lawrence C."/>
            <person name="Scott J.A."/>
            <person name="Spatafora J.W."/>
            <person name="Turgeon B.G."/>
            <person name="de Wit P.J.G.M."/>
            <person name="Zhong S."/>
            <person name="Goodwin S.B."/>
            <person name="Grigoriev I.V."/>
        </authorList>
    </citation>
    <scope>NUCLEOTIDE SEQUENCE [LARGE SCALE GENOMIC DNA]</scope>
    <source>
        <strain evidence="3 4">UAMH 10762</strain>
    </source>
</reference>
<dbReference type="Pfam" id="PF00443">
    <property type="entry name" value="UCH"/>
    <property type="match status" value="1"/>
</dbReference>
<dbReference type="HOGENOM" id="CLU_229926_0_0_1"/>
<dbReference type="GO" id="GO:0016579">
    <property type="term" value="P:protein deubiquitination"/>
    <property type="evidence" value="ECO:0007669"/>
    <property type="project" value="InterPro"/>
</dbReference>
<dbReference type="PROSITE" id="PS00973">
    <property type="entry name" value="USP_2"/>
    <property type="match status" value="1"/>
</dbReference>
<dbReference type="InterPro" id="IPR028889">
    <property type="entry name" value="USP"/>
</dbReference>
<dbReference type="eggNOG" id="KOG1866">
    <property type="taxonomic scope" value="Eukaryota"/>
</dbReference>
<dbReference type="InterPro" id="IPR018200">
    <property type="entry name" value="USP_CS"/>
</dbReference>
<sequence>MAYTESLRNEAADTNLDVARKRARLSNSPACDDEPEIEALAPEDIGGDPVRAIQVEDEYTAMAHYSDSFQVWSDLDAVKQIRFARRNLTGQNYLGMSAFLRIENWITEHLDDTLDHSSEKLREKYQEDDVFFAELGCFAVDLLLNPDFCPREELIGWDDSGDDIQRFFASLVRLSVRHVLLLPDKTKETLARRDSAQHTPMSNSGQQTIPALAFVHFLGHLLGTSGKTAGFFREMFGVDWKRLKDNCRFIVQEEHDLCGSLVVVLSDLVVNANQITDGWYAIKSILSVVRFDNAHAGDSAEDIVNLINTGVMPLICEKHPRALPEGFHAHVVSVCAEAIHVRATSSANRPEDCYRLYERVVHSDDAALLGEGFPSESTLERLCDSNGAVRADLLRAAWLLCACKSFIFSSIMDIRSCGIAMLRRELCTWLKTTQCPAEESAVLQYAARFLRQNELTRYIFSPDSHASIIGHSASIVNFLAVTSHYTDQESDVIWQACMTSVEAGFVKASFAVMQDVCRDLDFDRLLYVTQKFTTASVDRITSGTAVDLLGTLLRYAHGAALNTGNDEHMLSLTQTTFKILSRLHAEKPSTALSRLQEACMIEIQTASTEGSSVRSYLYGLCASEVAAQSELASVSVTVVAAILQYNGQVDPKRLLDALPLNDFVSELCAYVRKAKGYNLPTTTKTTGELRERISIVLRLLSFRDPVEAGDMDERICRVLLHEDAIDNSMREVAWIALRAYMTSQNRSVAAVAHRLRDCFFATLLASLDAANATPALIHLALERLKSEANESLLQGQLMQMLDAPAWNKLFQIAIDSSDAAIAQGAANALCVLLFSWPQDTNINESIADCQIRFVGKFTDWLCAEFSQMSEEDAQLRRFTQAINVLGTVLEASRKQPSRHQLRTSMETLTLEGSDVDPQAFTCSLQIYSPQDGRIVRTVQAMATSTVSELSGLLSRVSGTKHNRVVVGGRLVNLEREATQKLSDVGIEASGVIMICPVYTAECELDTVLTKLGPLEREMLAQYDRFEVFLDGPVTIARRTFDLLRSVRPSASTRFRICSSDMDVETLLPSHSPYRTISTAHVLATNLADFARVGVANGVFIARGVRLLTACLMDHTRPFEATILEPIVTCMCSFLQERPPEATSYPYFEDATSLARRLIGLLELTMQMPNNSATGPSPYRTRLASALYSLVLEASRIDGCVWRSFTRDDRFNDLHACVLLDRELLHAGNIVNLVNSFCFEETTPEGALASYWQAIIATIPLAMKSAFGTTAFFNLANDVLSRLDENEKTEQHLRDVIQTMWQHLRTYRHAECVESPFSDETIGGLLRLLEAAVNALKSFKKPLHLHGLAVDLMDSLLFPEPAREPRTPPLLHEHSRSLVYTLLRATSETVSDYNALANKAADSMDALPSAMFPGFVGWMRQPNVCAGLVNLGMTCYMNSLLQQLFANLAFRRFLFDTPVSDPVKQNFLSLVQELFLEMQDSLLPWINPSALATALNVHVDSQEDVHGFYSTFLEVLQTSMPDSEHVKALASFYGGKLISQVKGECGHVSSQTEAFTELAITVKNKASLRESLDEFVQGEPMQGSNKYRCQSCDPTEGGRLVDAMKRTCLDETPDNLTFCLKRFTFEAMMGLEGKVNDRFDFPSEIDMARYQRTHLENPSAEVVPDMFDLVGVIVHQGSLEYGHYWSYVRLAASGEPAIWVQLEDKNVRPCRNVQEVTEQCAGGLLHPNGMPRADSAYVLFYRRRKAHEIQVELTQEPQASPYDVRLTPPRVQAPLEAAQSLLADNYWRWRITHLFGQQFSDFMTWLLSTRPGGVQLESPNIDSPNIDSPMETTMNAVTSGLVHAASRYLLRIVGSEAEPARKTRAFFKTITDVQSCDMPHSVFQKEFVVHAVNDSLAHLAQLWRHEDRTYRAIVSQYVAQCLQELATSQDSRYATVFETVLKLHASYLPELDEINQVWHEYLGFVTSMATLGPRETLRVLMEGYLEAAWLLMYQQRSPGSAKRSNISTEISISTNEFSLTVIFELIVGLLNKHVNHNYVTFKQEDDEPYSFENGKVHLRPRDIRMLTLEQNGEWCLANVALHRCGFAKKESWLDWAPSRLLRVLAECGSQDFRALVERTLLMRCDQEQYYVEPVLRLALSYCTATKHQSANFIKAFSQPLSGWKDHSDLEMVQWWTGVAAIVRRPAIDSAIDWASNGLKIKEPVRKLTIGFLSAHVFADAHPKAVETASRIRVSRVLADQCLPELKQAYNQEHTWPYLADMLQVMMMEAEWLKNVHEKIRLVEEAGQTTVLGREVTTEYAESKRTLVALTQTLEDLKDWEVGAMVTMSAVDRSGSVVIRMAHEGLDDADPESDTSLTGGYDEDDYV</sequence>
<dbReference type="SUPFAM" id="SSF54001">
    <property type="entry name" value="Cysteine proteinases"/>
    <property type="match status" value="1"/>
</dbReference>
<dbReference type="GO" id="GO:0004843">
    <property type="term" value="F:cysteine-type deubiquitinase activity"/>
    <property type="evidence" value="ECO:0007669"/>
    <property type="project" value="InterPro"/>
</dbReference>
<evidence type="ECO:0000259" key="2">
    <source>
        <dbReference type="PROSITE" id="PS50235"/>
    </source>
</evidence>
<dbReference type="GO" id="GO:0005634">
    <property type="term" value="C:nucleus"/>
    <property type="evidence" value="ECO:0007669"/>
    <property type="project" value="TreeGrafter"/>
</dbReference>
<accession>M2NJ52</accession>
<dbReference type="OrthoDB" id="420187at2759"/>
<dbReference type="SUPFAM" id="SSF48371">
    <property type="entry name" value="ARM repeat"/>
    <property type="match status" value="1"/>
</dbReference>
<dbReference type="InterPro" id="IPR001394">
    <property type="entry name" value="Peptidase_C19_UCH"/>
</dbReference>
<organism evidence="3 4">
    <name type="scientific">Baudoinia panamericana (strain UAMH 10762)</name>
    <name type="common">Angels' share fungus</name>
    <name type="synonym">Baudoinia compniacensis (strain UAMH 10762)</name>
    <dbReference type="NCBI Taxonomy" id="717646"/>
    <lineage>
        <taxon>Eukaryota</taxon>
        <taxon>Fungi</taxon>
        <taxon>Dikarya</taxon>
        <taxon>Ascomycota</taxon>
        <taxon>Pezizomycotina</taxon>
        <taxon>Dothideomycetes</taxon>
        <taxon>Dothideomycetidae</taxon>
        <taxon>Mycosphaerellales</taxon>
        <taxon>Teratosphaeriaceae</taxon>
        <taxon>Baudoinia</taxon>
    </lineage>
</organism>
<dbReference type="PANTHER" id="PTHR24006">
    <property type="entry name" value="UBIQUITIN CARBOXYL-TERMINAL HYDROLASE"/>
    <property type="match status" value="1"/>
</dbReference>
<keyword evidence="4" id="KW-1185">Reference proteome</keyword>
<dbReference type="RefSeq" id="XP_007674144.1">
    <property type="nucleotide sequence ID" value="XM_007675954.1"/>
</dbReference>
<proteinExistence type="predicted"/>
<protein>
    <recommendedName>
        <fullName evidence="2">USP domain-containing protein</fullName>
    </recommendedName>
</protein>
<feature type="domain" description="USP" evidence="2">
    <location>
        <begin position="1425"/>
        <end position="1743"/>
    </location>
</feature>
<name>M2NJ52_BAUPA</name>
<dbReference type="InterPro" id="IPR050164">
    <property type="entry name" value="Peptidase_C19"/>
</dbReference>
<dbReference type="OMA" id="GHYWSYT"/>
<dbReference type="KEGG" id="bcom:BAUCODRAFT_129382"/>
<evidence type="ECO:0000313" key="3">
    <source>
        <dbReference type="EMBL" id="EMC99150.1"/>
    </source>
</evidence>
<dbReference type="Gene3D" id="3.90.70.10">
    <property type="entry name" value="Cysteine proteinases"/>
    <property type="match status" value="1"/>
</dbReference>
<dbReference type="PANTHER" id="PTHR24006:SF925">
    <property type="entry name" value="UBIQUITINYL HYDROLASE 1"/>
    <property type="match status" value="1"/>
</dbReference>
<dbReference type="InterPro" id="IPR038765">
    <property type="entry name" value="Papain-like_cys_pep_sf"/>
</dbReference>
<dbReference type="GeneID" id="19108199"/>
<dbReference type="STRING" id="717646.M2NJ52"/>
<evidence type="ECO:0000313" key="4">
    <source>
        <dbReference type="Proteomes" id="UP000011761"/>
    </source>
</evidence>
<dbReference type="Proteomes" id="UP000011761">
    <property type="component" value="Unassembled WGS sequence"/>
</dbReference>
<gene>
    <name evidence="3" type="ORF">BAUCODRAFT_129382</name>
</gene>
<dbReference type="Pfam" id="PF12030">
    <property type="entry name" value="DUF3517"/>
    <property type="match status" value="1"/>
</dbReference>
<dbReference type="PROSITE" id="PS50235">
    <property type="entry name" value="USP_3"/>
    <property type="match status" value="1"/>
</dbReference>
<feature type="region of interest" description="Disordered" evidence="1">
    <location>
        <begin position="2342"/>
        <end position="2365"/>
    </location>
</feature>
<dbReference type="InterPro" id="IPR016024">
    <property type="entry name" value="ARM-type_fold"/>
</dbReference>
<evidence type="ECO:0000256" key="1">
    <source>
        <dbReference type="SAM" id="MobiDB-lite"/>
    </source>
</evidence>
<dbReference type="GO" id="GO:0005829">
    <property type="term" value="C:cytosol"/>
    <property type="evidence" value="ECO:0007669"/>
    <property type="project" value="TreeGrafter"/>
</dbReference>